<sequence length="399" mass="45630">DTNESSESVTQHQHFTLRGFFHTCLTTCHLIEYPKHLAVEKCPSLTSPPGFCVRFSRNRSGLVLLHFDYLLNLVTKQFHEIVVDKTQLYDLVKKLYAGLGRQCIWPKDISRLFLTSRPKRPRKRSLKAEAGWFGRESRDGKKMGAISERSETANEDILIFFFQLDLATRAQCALNMEQYEVAQQFRNKLAEVESEVIQQREAKRGSTSKGEAQDKAISILRLRSNLQKAIENENYALAAEIRDEISKLETESLAASAKALAFENVQYAFRLGQKVRHKLFGYRAIICGMDPVCCESSSWMETANVEKLVQGSNQPFYQVLVDVQADPDLLVTYVPEENLLAPDKPDMGRFDHPYISFLFYGVDTAGDFIPIKQLREKYNKPRHEVPIDSEDEEGDKDDT</sequence>
<dbReference type="GO" id="GO:0003677">
    <property type="term" value="F:DNA binding"/>
    <property type="evidence" value="ECO:0007669"/>
    <property type="project" value="InterPro"/>
</dbReference>
<reference evidence="3" key="1">
    <citation type="submission" date="2022-04" db="EMBL/GenBank/DDBJ databases">
        <title>A functionally conserved STORR gene fusion in Papaver species that diverged 16.8 million years ago.</title>
        <authorList>
            <person name="Catania T."/>
        </authorList>
    </citation>
    <scope>NUCLEOTIDE SEQUENCE</scope>
    <source>
        <strain evidence="3">S-188037</strain>
    </source>
</reference>
<gene>
    <name evidence="3" type="ORF">MKW98_028702</name>
</gene>
<protein>
    <recommendedName>
        <fullName evidence="2">Hemimethylated DNA-binding domain-containing protein</fullName>
    </recommendedName>
</protein>
<dbReference type="InterPro" id="IPR011722">
    <property type="entry name" value="Hemimethylated_DNA-bd_dom"/>
</dbReference>
<dbReference type="EMBL" id="JAJJMB010014681">
    <property type="protein sequence ID" value="KAI3858969.1"/>
    <property type="molecule type" value="Genomic_DNA"/>
</dbReference>
<evidence type="ECO:0000259" key="2">
    <source>
        <dbReference type="SMART" id="SM00992"/>
    </source>
</evidence>
<dbReference type="Pfam" id="PF02151">
    <property type="entry name" value="UVR"/>
    <property type="match status" value="1"/>
</dbReference>
<dbReference type="PANTHER" id="PTHR48439:SF1">
    <property type="entry name" value="HEMIMETHYLATED DNA-BINDING DOMAIN-CONTAINING PROTEIN"/>
    <property type="match status" value="1"/>
</dbReference>
<dbReference type="Proteomes" id="UP001202328">
    <property type="component" value="Unassembled WGS sequence"/>
</dbReference>
<comment type="caution">
    <text evidence="3">The sequence shown here is derived from an EMBL/GenBank/DDBJ whole genome shotgun (WGS) entry which is preliminary data.</text>
</comment>
<dbReference type="NCBIfam" id="TIGR02097">
    <property type="entry name" value="yccV"/>
    <property type="match status" value="1"/>
</dbReference>
<evidence type="ECO:0000256" key="1">
    <source>
        <dbReference type="SAM" id="MobiDB-lite"/>
    </source>
</evidence>
<dbReference type="Gene3D" id="2.30.30.390">
    <property type="entry name" value="Hemimethylated DNA-binding domain"/>
    <property type="match status" value="1"/>
</dbReference>
<dbReference type="AlphaFoldDB" id="A0AAD4S3P8"/>
<dbReference type="PANTHER" id="PTHR48439">
    <property type="entry name" value="HEMIMETHYLATED DNA-BINDING DOMAIN-CONTAINING PROTEIN"/>
    <property type="match status" value="1"/>
</dbReference>
<dbReference type="FunFam" id="2.30.30.390:FF:000002">
    <property type="entry name" value="Clp protease adapter protein ClpF, chloroplastic"/>
    <property type="match status" value="1"/>
</dbReference>
<proteinExistence type="predicted"/>
<dbReference type="SMART" id="SM00992">
    <property type="entry name" value="YccV-like"/>
    <property type="match status" value="1"/>
</dbReference>
<dbReference type="InterPro" id="IPR001943">
    <property type="entry name" value="UVR_dom"/>
</dbReference>
<feature type="compositionally biased region" description="Acidic residues" evidence="1">
    <location>
        <begin position="387"/>
        <end position="399"/>
    </location>
</feature>
<dbReference type="InterPro" id="IPR053189">
    <property type="entry name" value="Clp_protease_adapter_ClpF"/>
</dbReference>
<name>A0AAD4S3P8_9MAGN</name>
<dbReference type="Pfam" id="PF08755">
    <property type="entry name" value="YccV-like"/>
    <property type="match status" value="1"/>
</dbReference>
<feature type="domain" description="Hemimethylated DNA-binding" evidence="2">
    <location>
        <begin position="266"/>
        <end position="370"/>
    </location>
</feature>
<dbReference type="InterPro" id="IPR036623">
    <property type="entry name" value="Hemimethylated_DNA-bd_sf"/>
</dbReference>
<feature type="region of interest" description="Disordered" evidence="1">
    <location>
        <begin position="380"/>
        <end position="399"/>
    </location>
</feature>
<accession>A0AAD4S3P8</accession>
<dbReference type="SUPFAM" id="SSF141255">
    <property type="entry name" value="YccV-like"/>
    <property type="match status" value="1"/>
</dbReference>
<organism evidence="3 4">
    <name type="scientific">Papaver atlanticum</name>
    <dbReference type="NCBI Taxonomy" id="357466"/>
    <lineage>
        <taxon>Eukaryota</taxon>
        <taxon>Viridiplantae</taxon>
        <taxon>Streptophyta</taxon>
        <taxon>Embryophyta</taxon>
        <taxon>Tracheophyta</taxon>
        <taxon>Spermatophyta</taxon>
        <taxon>Magnoliopsida</taxon>
        <taxon>Ranunculales</taxon>
        <taxon>Papaveraceae</taxon>
        <taxon>Papaveroideae</taxon>
        <taxon>Papaver</taxon>
    </lineage>
</organism>
<keyword evidence="4" id="KW-1185">Reference proteome</keyword>
<evidence type="ECO:0000313" key="4">
    <source>
        <dbReference type="Proteomes" id="UP001202328"/>
    </source>
</evidence>
<evidence type="ECO:0000313" key="3">
    <source>
        <dbReference type="EMBL" id="KAI3858969.1"/>
    </source>
</evidence>
<feature type="non-terminal residue" evidence="3">
    <location>
        <position position="399"/>
    </location>
</feature>